<gene>
    <name evidence="2" type="ORF">GO493_29565</name>
</gene>
<dbReference type="Pfam" id="PF18990">
    <property type="entry name" value="DUF5723"/>
    <property type="match status" value="1"/>
</dbReference>
<reference evidence="2 3" key="1">
    <citation type="submission" date="2019-12" db="EMBL/GenBank/DDBJ databases">
        <title>Chitinophaga sp. strain ysch24 (GDMCC 1.1355), whole genome shotgun sequence.</title>
        <authorList>
            <person name="Zhang X."/>
        </authorList>
    </citation>
    <scope>NUCLEOTIDE SEQUENCE [LARGE SCALE GENOMIC DNA]</scope>
    <source>
        <strain evidence="3">ysch24</strain>
    </source>
</reference>
<comment type="caution">
    <text evidence="2">The sequence shown here is derived from an EMBL/GenBank/DDBJ whole genome shotgun (WGS) entry which is preliminary data.</text>
</comment>
<dbReference type="Proteomes" id="UP000461730">
    <property type="component" value="Unassembled WGS sequence"/>
</dbReference>
<name>A0A7K1UDU3_9BACT</name>
<feature type="domain" description="DUF5723" evidence="1">
    <location>
        <begin position="30"/>
        <end position="431"/>
    </location>
</feature>
<evidence type="ECO:0000259" key="1">
    <source>
        <dbReference type="Pfam" id="PF18990"/>
    </source>
</evidence>
<dbReference type="InterPro" id="IPR043781">
    <property type="entry name" value="DUF5723"/>
</dbReference>
<sequence length="471" mass="52637">MCTIKAQAQFNLGGYSNSHYAGIHGVPMNPASAAGTHYKWDVNIGGIQGTIGNTYVSFPRKTIFHPPDSLEQLDRGKDYFLDSAANPLKKQYGWGSVDLMMPSVLYSIDELQSIAFTWRIRANGNAGGLTTDVTNFFAYSFPNPNLTNRRYDIENAQGGFNWWNEFGATYARVIRDDGIHRLKGGVTLKLLSGIAAGYAQVEDASFIMRSATDAQINSGTLKMGYSEGINNWEKPTLSNYSLFKNIGFGMDLGVIYEWREEVDGLTGYDNDQWNPEADDYKLRLGVSLLDLGGITYKKMPSNKDLALATESINPNEIKHRRGEGWQQYYRRISTYFTEIPSDDKFRMNTPASLNLMADYNIDGRFFVNFNGNLAMNAGRYDPSKTYRISQFQLTPRYDSRNIGGYVPISVNTKGQLDMGVGLRAGPLVIGSSTLLSNLFQKDKKRMDGFLALRVVPIRFGKSRLGCPATNF</sequence>
<dbReference type="AlphaFoldDB" id="A0A7K1UDU3"/>
<dbReference type="EMBL" id="WRXN01000026">
    <property type="protein sequence ID" value="MVT12438.1"/>
    <property type="molecule type" value="Genomic_DNA"/>
</dbReference>
<evidence type="ECO:0000313" key="2">
    <source>
        <dbReference type="EMBL" id="MVT12438.1"/>
    </source>
</evidence>
<organism evidence="2 3">
    <name type="scientific">Chitinophaga tropicalis</name>
    <dbReference type="NCBI Taxonomy" id="2683588"/>
    <lineage>
        <taxon>Bacteria</taxon>
        <taxon>Pseudomonadati</taxon>
        <taxon>Bacteroidota</taxon>
        <taxon>Chitinophagia</taxon>
        <taxon>Chitinophagales</taxon>
        <taxon>Chitinophagaceae</taxon>
        <taxon>Chitinophaga</taxon>
    </lineage>
</organism>
<dbReference type="RefSeq" id="WP_157309855.1">
    <property type="nucleotide sequence ID" value="NZ_WRXN01000026.1"/>
</dbReference>
<keyword evidence="3" id="KW-1185">Reference proteome</keyword>
<accession>A0A7K1UDU3</accession>
<protein>
    <recommendedName>
        <fullName evidence="1">DUF5723 domain-containing protein</fullName>
    </recommendedName>
</protein>
<evidence type="ECO:0000313" key="3">
    <source>
        <dbReference type="Proteomes" id="UP000461730"/>
    </source>
</evidence>
<proteinExistence type="predicted"/>